<dbReference type="InterPro" id="IPR002182">
    <property type="entry name" value="NB-ARC"/>
</dbReference>
<dbReference type="InterPro" id="IPR011990">
    <property type="entry name" value="TPR-like_helical_dom_sf"/>
</dbReference>
<dbReference type="SMART" id="SM00382">
    <property type="entry name" value="AAA"/>
    <property type="match status" value="1"/>
</dbReference>
<dbReference type="InterPro" id="IPR027417">
    <property type="entry name" value="P-loop_NTPase"/>
</dbReference>
<dbReference type="InterPro" id="IPR005158">
    <property type="entry name" value="BTAD"/>
</dbReference>
<dbReference type="SUPFAM" id="SSF48452">
    <property type="entry name" value="TPR-like"/>
    <property type="match status" value="1"/>
</dbReference>
<dbReference type="SUPFAM" id="SSF46894">
    <property type="entry name" value="C-terminal effector domain of the bipartite response regulators"/>
    <property type="match status" value="1"/>
</dbReference>
<dbReference type="SMART" id="SM00862">
    <property type="entry name" value="Trans_reg_C"/>
    <property type="match status" value="1"/>
</dbReference>
<dbReference type="InterPro" id="IPR001867">
    <property type="entry name" value="OmpR/PhoB-type_DNA-bd"/>
</dbReference>
<evidence type="ECO:0000256" key="2">
    <source>
        <dbReference type="ARBA" id="ARBA00023012"/>
    </source>
</evidence>
<dbReference type="CDD" id="cd15831">
    <property type="entry name" value="BTAD"/>
    <property type="match status" value="1"/>
</dbReference>
<evidence type="ECO:0000256" key="5">
    <source>
        <dbReference type="ARBA" id="ARBA00023163"/>
    </source>
</evidence>
<dbReference type="InterPro" id="IPR003593">
    <property type="entry name" value="AAA+_ATPase"/>
</dbReference>
<feature type="DNA-binding region" description="OmpR/PhoB-type" evidence="6">
    <location>
        <begin position="1"/>
        <end position="90"/>
    </location>
</feature>
<evidence type="ECO:0000256" key="6">
    <source>
        <dbReference type="PROSITE-ProRule" id="PRU01091"/>
    </source>
</evidence>
<evidence type="ECO:0000256" key="1">
    <source>
        <dbReference type="ARBA" id="ARBA00005820"/>
    </source>
</evidence>
<evidence type="ECO:0000256" key="3">
    <source>
        <dbReference type="ARBA" id="ARBA00023015"/>
    </source>
</evidence>
<dbReference type="Gene3D" id="1.10.10.10">
    <property type="entry name" value="Winged helix-like DNA-binding domain superfamily/Winged helix DNA-binding domain"/>
    <property type="match status" value="1"/>
</dbReference>
<accession>A0ABM6V911</accession>
<organism evidence="8 9">
    <name type="scientific">Streptomyces spongiicola</name>
    <dbReference type="NCBI Taxonomy" id="1690221"/>
    <lineage>
        <taxon>Bacteria</taxon>
        <taxon>Bacillati</taxon>
        <taxon>Actinomycetota</taxon>
        <taxon>Actinomycetes</taxon>
        <taxon>Kitasatosporales</taxon>
        <taxon>Streptomycetaceae</taxon>
        <taxon>Streptomyces</taxon>
    </lineage>
</organism>
<comment type="similarity">
    <text evidence="1">Belongs to the AfsR/DnrI/RedD regulatory family.</text>
</comment>
<evidence type="ECO:0000313" key="9">
    <source>
        <dbReference type="Proteomes" id="UP000245051"/>
    </source>
</evidence>
<evidence type="ECO:0000259" key="7">
    <source>
        <dbReference type="PROSITE" id="PS51755"/>
    </source>
</evidence>
<proteinExistence type="inferred from homology"/>
<dbReference type="SUPFAM" id="SSF52540">
    <property type="entry name" value="P-loop containing nucleoside triphosphate hydrolases"/>
    <property type="match status" value="1"/>
</dbReference>
<evidence type="ECO:0000256" key="4">
    <source>
        <dbReference type="ARBA" id="ARBA00023125"/>
    </source>
</evidence>
<dbReference type="Pfam" id="PF00931">
    <property type="entry name" value="NB-ARC"/>
    <property type="match status" value="1"/>
</dbReference>
<sequence length="615" mass="67063">MEFRLLGPVEARDGARRIAVSGTMMHTVLAALLLARGRVVSDGRLSELLWGWDPPATWNAQIYTYISRLRKLLGPKVDLVRRQPGYLLVADAARVDVVEFGRLERLGRRAMEERRWTQAAETLRQALDLWQGPALADVTPHLAEAELPQLEEERMSALEHRIEADLALGRHGQLTSELARLVGEFPVRERLRAQLMAALYRCGRQAEALRTFHEGREVLAEELGVGPGPDLTTAYQSLLSGELDNLPQPAPSLTSAVPAVSAPPVMIPPLPADFIGREREFDVLCRRLTSKEANGRAAFQPRRLLISGMPGVGKTALALRVAHAVADQFPDGLLYVQLRSDDGTVADCGEVLVTLLRALGATSENVLAPNGELARTEELVRRYRTRTAGRKLLILLDDAANELQLDPLLPDTTDSAVLVTSRNRLSAVPGSWTVALDPMETGESLDLLSVIAGGDRISAEPEAAHAVVEACGKLPLALRAAAARLAARPHWQMTRLARRLADPASRIEELRVSTLDVRQILSAALRQRPLSERDLICRLAVCAAGEFTAMAAAVLLRLPENAAEEFLERLVEASLLEAHGIDATGAPCYCFHPLLRLTAASLEDFPAEGELLRAG</sequence>
<dbReference type="PROSITE" id="PS51755">
    <property type="entry name" value="OMPR_PHOB"/>
    <property type="match status" value="1"/>
</dbReference>
<gene>
    <name evidence="8" type="ORF">DDQ41_16220</name>
</gene>
<feature type="domain" description="OmpR/PhoB-type" evidence="7">
    <location>
        <begin position="1"/>
        <end position="90"/>
    </location>
</feature>
<dbReference type="PANTHER" id="PTHR35807">
    <property type="entry name" value="TRANSCRIPTIONAL REGULATOR REDD-RELATED"/>
    <property type="match status" value="1"/>
</dbReference>
<dbReference type="EMBL" id="CP029254">
    <property type="protein sequence ID" value="AWK10190.1"/>
    <property type="molecule type" value="Genomic_DNA"/>
</dbReference>
<dbReference type="PRINTS" id="PR00364">
    <property type="entry name" value="DISEASERSIST"/>
</dbReference>
<keyword evidence="5" id="KW-0804">Transcription</keyword>
<keyword evidence="2" id="KW-0902">Two-component regulatory system</keyword>
<dbReference type="InterPro" id="IPR051677">
    <property type="entry name" value="AfsR-DnrI-RedD_regulator"/>
</dbReference>
<dbReference type="Pfam" id="PF03704">
    <property type="entry name" value="BTAD"/>
    <property type="match status" value="1"/>
</dbReference>
<keyword evidence="4 6" id="KW-0238">DNA-binding</keyword>
<dbReference type="InterPro" id="IPR016032">
    <property type="entry name" value="Sig_transdc_resp-reg_C-effctor"/>
</dbReference>
<evidence type="ECO:0000313" key="8">
    <source>
        <dbReference type="EMBL" id="AWK10190.1"/>
    </source>
</evidence>
<dbReference type="Gene3D" id="3.40.50.300">
    <property type="entry name" value="P-loop containing nucleotide triphosphate hydrolases"/>
    <property type="match status" value="1"/>
</dbReference>
<dbReference type="InterPro" id="IPR036388">
    <property type="entry name" value="WH-like_DNA-bd_sf"/>
</dbReference>
<dbReference type="SMART" id="SM01043">
    <property type="entry name" value="BTAD"/>
    <property type="match status" value="1"/>
</dbReference>
<dbReference type="Gene3D" id="1.25.40.10">
    <property type="entry name" value="Tetratricopeptide repeat domain"/>
    <property type="match status" value="1"/>
</dbReference>
<keyword evidence="3" id="KW-0805">Transcription regulation</keyword>
<protein>
    <recommendedName>
        <fullName evidence="7">OmpR/PhoB-type domain-containing protein</fullName>
    </recommendedName>
</protein>
<dbReference type="PANTHER" id="PTHR35807:SF1">
    <property type="entry name" value="TRANSCRIPTIONAL REGULATOR REDD"/>
    <property type="match status" value="1"/>
</dbReference>
<dbReference type="Proteomes" id="UP000245051">
    <property type="component" value="Chromosome"/>
</dbReference>
<dbReference type="Pfam" id="PF00486">
    <property type="entry name" value="Trans_reg_C"/>
    <property type="match status" value="1"/>
</dbReference>
<name>A0ABM6V911_9ACTN</name>
<keyword evidence="9" id="KW-1185">Reference proteome</keyword>
<reference evidence="8 9" key="1">
    <citation type="submission" date="2018-05" db="EMBL/GenBank/DDBJ databases">
        <title>Complete genome sequence of the Type Strain of Streptomyces spongiicola HNM0071, the producer of staurosporine.</title>
        <authorList>
            <person name="Zhou S."/>
            <person name="Huang X."/>
        </authorList>
    </citation>
    <scope>NUCLEOTIDE SEQUENCE [LARGE SCALE GENOMIC DNA]</scope>
    <source>
        <strain evidence="8 9">HNM0071</strain>
    </source>
</reference>